<dbReference type="AlphaFoldDB" id="A0A926NHN8"/>
<dbReference type="Pfam" id="PF06305">
    <property type="entry name" value="LapA_dom"/>
    <property type="match status" value="1"/>
</dbReference>
<comment type="caution">
    <text evidence="7">The sequence shown here is derived from an EMBL/GenBank/DDBJ whole genome shotgun (WGS) entry which is preliminary data.</text>
</comment>
<dbReference type="EMBL" id="JACXAI010000016">
    <property type="protein sequence ID" value="MBD1381235.1"/>
    <property type="molecule type" value="Genomic_DNA"/>
</dbReference>
<feature type="transmembrane region" description="Helical" evidence="5">
    <location>
        <begin position="7"/>
        <end position="25"/>
    </location>
</feature>
<protein>
    <submittedName>
        <fullName evidence="7">DUF1049 domain-containing protein</fullName>
    </submittedName>
</protein>
<dbReference type="GO" id="GO:0005886">
    <property type="term" value="C:plasma membrane"/>
    <property type="evidence" value="ECO:0007669"/>
    <property type="project" value="InterPro"/>
</dbReference>
<evidence type="ECO:0000256" key="4">
    <source>
        <dbReference type="ARBA" id="ARBA00023136"/>
    </source>
</evidence>
<evidence type="ECO:0000259" key="6">
    <source>
        <dbReference type="Pfam" id="PF06305"/>
    </source>
</evidence>
<dbReference type="PANTHER" id="PTHR41335:SF1">
    <property type="entry name" value="MEMBRANE PROTEIN"/>
    <property type="match status" value="1"/>
</dbReference>
<dbReference type="RefSeq" id="WP_191158828.1">
    <property type="nucleotide sequence ID" value="NZ_JACXAI010000016.1"/>
</dbReference>
<accession>A0A926NHN8</accession>
<evidence type="ECO:0000256" key="2">
    <source>
        <dbReference type="ARBA" id="ARBA00022692"/>
    </source>
</evidence>
<reference evidence="7" key="1">
    <citation type="submission" date="2020-09" db="EMBL/GenBank/DDBJ databases">
        <title>A novel bacterium of genus Bacillus, isolated from South China Sea.</title>
        <authorList>
            <person name="Huang H."/>
            <person name="Mo K."/>
            <person name="Hu Y."/>
        </authorList>
    </citation>
    <scope>NUCLEOTIDE SEQUENCE</scope>
    <source>
        <strain evidence="7">IB182487</strain>
    </source>
</reference>
<feature type="transmembrane region" description="Helical" evidence="5">
    <location>
        <begin position="37"/>
        <end position="62"/>
    </location>
</feature>
<name>A0A926NHN8_9BACI</name>
<evidence type="ECO:0000256" key="5">
    <source>
        <dbReference type="SAM" id="Phobius"/>
    </source>
</evidence>
<dbReference type="InterPro" id="IPR010445">
    <property type="entry name" value="LapA_dom"/>
</dbReference>
<proteinExistence type="predicted"/>
<gene>
    <name evidence="7" type="ORF">IC621_13425</name>
</gene>
<keyword evidence="3 5" id="KW-1133">Transmembrane helix</keyword>
<evidence type="ECO:0000313" key="8">
    <source>
        <dbReference type="Proteomes" id="UP000626844"/>
    </source>
</evidence>
<keyword evidence="2 5" id="KW-0812">Transmembrane</keyword>
<keyword evidence="4 5" id="KW-0472">Membrane</keyword>
<evidence type="ECO:0000256" key="3">
    <source>
        <dbReference type="ARBA" id="ARBA00022989"/>
    </source>
</evidence>
<organism evidence="7 8">
    <name type="scientific">Metabacillus arenae</name>
    <dbReference type="NCBI Taxonomy" id="2771434"/>
    <lineage>
        <taxon>Bacteria</taxon>
        <taxon>Bacillati</taxon>
        <taxon>Bacillota</taxon>
        <taxon>Bacilli</taxon>
        <taxon>Bacillales</taxon>
        <taxon>Bacillaceae</taxon>
        <taxon>Metabacillus</taxon>
    </lineage>
</organism>
<dbReference type="Proteomes" id="UP000626844">
    <property type="component" value="Unassembled WGS sequence"/>
</dbReference>
<evidence type="ECO:0000313" key="7">
    <source>
        <dbReference type="EMBL" id="MBD1381235.1"/>
    </source>
</evidence>
<dbReference type="PANTHER" id="PTHR41335">
    <property type="entry name" value="MEMBRANE PROTEIN-RELATED"/>
    <property type="match status" value="1"/>
</dbReference>
<sequence length="118" mass="13240">MKKQRSLLFAFIFIIIVAVFAVINVEPVQVDYLFGHSQWPLILVILGSAFLGGLIVSMTGIVQIFNLQRKIKTLQKEKTAVQGELNKVKVGHETNRTATEHQLTEKKGMGTDNTIEMK</sequence>
<evidence type="ECO:0000256" key="1">
    <source>
        <dbReference type="ARBA" id="ARBA00022475"/>
    </source>
</evidence>
<keyword evidence="8" id="KW-1185">Reference proteome</keyword>
<feature type="domain" description="Lipopolysaccharide assembly protein A" evidence="6">
    <location>
        <begin position="24"/>
        <end position="85"/>
    </location>
</feature>
<keyword evidence="1" id="KW-1003">Cell membrane</keyword>